<dbReference type="KEGG" id="ccn:H924_00420"/>
<name>M1UIK5_9CORY</name>
<accession>M1UIK5</accession>
<reference evidence="3 4" key="1">
    <citation type="submission" date="2013-02" db="EMBL/GenBank/DDBJ databases">
        <title>The complete genome sequence of Corynebacterium callunae DSM 20147.</title>
        <authorList>
            <person name="Ruckert C."/>
            <person name="Albersmeier A."/>
            <person name="Kalinowski J."/>
        </authorList>
    </citation>
    <scope>NUCLEOTIDE SEQUENCE [LARGE SCALE GENOMIC DNA]</scope>
    <source>
        <strain evidence="3 4">DSM 20147</strain>
    </source>
</reference>
<proteinExistence type="predicted"/>
<dbReference type="Pfam" id="PF09995">
    <property type="entry name" value="MPAB_Lcp_cat"/>
    <property type="match status" value="1"/>
</dbReference>
<dbReference type="STRING" id="1121353.H924_00420"/>
<dbReference type="Proteomes" id="UP000011760">
    <property type="component" value="Chromosome"/>
</dbReference>
<dbReference type="HOGENOM" id="CLU_1406653_0_0_11"/>
<evidence type="ECO:0000313" key="4">
    <source>
        <dbReference type="Proteomes" id="UP000011760"/>
    </source>
</evidence>
<evidence type="ECO:0000259" key="2">
    <source>
        <dbReference type="Pfam" id="PF09995"/>
    </source>
</evidence>
<dbReference type="AlphaFoldDB" id="M1UIK5"/>
<dbReference type="eggNOG" id="ENOG502Z7TF">
    <property type="taxonomic scope" value="Bacteria"/>
</dbReference>
<dbReference type="PATRIC" id="fig|1121353.3.peg.90"/>
<keyword evidence="4" id="KW-1185">Reference proteome</keyword>
<sequence length="193" mass="21549">MSMAVIISRRSFYCPNFATALRNMGWTITEEQEQDIYYLWKVVGRMVGIAEDLMEGNDDIASSERTMDAIHSVDGEPDQASQDLVDALMTGFVVNVNALTEVPEESLADWTDAYSRIIHSDEIADSYGVAKSLMLPIIQMKTEARAERYNLLRANSEALQAEIEKDEQMLIALLDDEAAYLKQDNGIVTKASA</sequence>
<gene>
    <name evidence="3" type="ORF">H924_00420</name>
</gene>
<organism evidence="3 4">
    <name type="scientific">Corynebacterium callunae DSM 20147</name>
    <dbReference type="NCBI Taxonomy" id="1121353"/>
    <lineage>
        <taxon>Bacteria</taxon>
        <taxon>Bacillati</taxon>
        <taxon>Actinomycetota</taxon>
        <taxon>Actinomycetes</taxon>
        <taxon>Mycobacteriales</taxon>
        <taxon>Corynebacteriaceae</taxon>
        <taxon>Corynebacterium</taxon>
    </lineage>
</organism>
<protein>
    <recommendedName>
        <fullName evidence="2">ER-bound oxygenase mpaB/mpaB'/Rubber oxygenase catalytic domain-containing protein</fullName>
    </recommendedName>
</protein>
<feature type="coiled-coil region" evidence="1">
    <location>
        <begin position="149"/>
        <end position="176"/>
    </location>
</feature>
<evidence type="ECO:0000313" key="3">
    <source>
        <dbReference type="EMBL" id="AGG65544.1"/>
    </source>
</evidence>
<dbReference type="EMBL" id="CP004354">
    <property type="protein sequence ID" value="AGG65544.1"/>
    <property type="molecule type" value="Genomic_DNA"/>
</dbReference>
<dbReference type="InterPro" id="IPR018713">
    <property type="entry name" value="MPAB/Lcp_cat_dom"/>
</dbReference>
<dbReference type="GO" id="GO:0016491">
    <property type="term" value="F:oxidoreductase activity"/>
    <property type="evidence" value="ECO:0007669"/>
    <property type="project" value="InterPro"/>
</dbReference>
<feature type="domain" description="ER-bound oxygenase mpaB/mpaB'/Rubber oxygenase catalytic" evidence="2">
    <location>
        <begin position="17"/>
        <end position="130"/>
    </location>
</feature>
<evidence type="ECO:0000256" key="1">
    <source>
        <dbReference type="SAM" id="Coils"/>
    </source>
</evidence>
<keyword evidence="1" id="KW-0175">Coiled coil</keyword>